<dbReference type="Pfam" id="PF14479">
    <property type="entry name" value="HeLo"/>
    <property type="match status" value="1"/>
</dbReference>
<dbReference type="Pfam" id="PF24476">
    <property type="entry name" value="DUF7580"/>
    <property type="match status" value="1"/>
</dbReference>
<dbReference type="InterPro" id="IPR011009">
    <property type="entry name" value="Kinase-like_dom_sf"/>
</dbReference>
<dbReference type="InterPro" id="IPR038305">
    <property type="entry name" value="HeLo_sf"/>
</dbReference>
<reference evidence="3" key="1">
    <citation type="submission" date="2021-03" db="EMBL/GenBank/DDBJ databases">
        <authorList>
            <person name="Tagirdzhanova G."/>
        </authorList>
    </citation>
    <scope>NUCLEOTIDE SEQUENCE</scope>
</reference>
<name>A0A8H3J3P8_9LECA</name>
<dbReference type="OrthoDB" id="1911848at2759"/>
<organism evidence="3 4">
    <name type="scientific">Alectoria fallacina</name>
    <dbReference type="NCBI Taxonomy" id="1903189"/>
    <lineage>
        <taxon>Eukaryota</taxon>
        <taxon>Fungi</taxon>
        <taxon>Dikarya</taxon>
        <taxon>Ascomycota</taxon>
        <taxon>Pezizomycotina</taxon>
        <taxon>Lecanoromycetes</taxon>
        <taxon>OSLEUM clade</taxon>
        <taxon>Lecanoromycetidae</taxon>
        <taxon>Lecanorales</taxon>
        <taxon>Lecanorineae</taxon>
        <taxon>Parmeliaceae</taxon>
        <taxon>Alectoria</taxon>
    </lineage>
</organism>
<accession>A0A8H3J3P8</accession>
<dbReference type="PANTHER" id="PTHR37542">
    <property type="entry name" value="HELO DOMAIN-CONTAINING PROTEIN-RELATED"/>
    <property type="match status" value="1"/>
</dbReference>
<dbReference type="InterPro" id="IPR056002">
    <property type="entry name" value="DUF7580"/>
</dbReference>
<keyword evidence="4" id="KW-1185">Reference proteome</keyword>
<protein>
    <recommendedName>
        <fullName evidence="5">Prion-inhibition and propagation HeLo domain-containing protein</fullName>
    </recommendedName>
</protein>
<dbReference type="SUPFAM" id="SSF56112">
    <property type="entry name" value="Protein kinase-like (PK-like)"/>
    <property type="match status" value="1"/>
</dbReference>
<comment type="caution">
    <text evidence="3">The sequence shown here is derived from an EMBL/GenBank/DDBJ whole genome shotgun (WGS) entry which is preliminary data.</text>
</comment>
<feature type="domain" description="DUF7580" evidence="2">
    <location>
        <begin position="336"/>
        <end position="551"/>
    </location>
</feature>
<evidence type="ECO:0000313" key="3">
    <source>
        <dbReference type="EMBL" id="CAF9940125.1"/>
    </source>
</evidence>
<gene>
    <name evidence="3" type="ORF">ALECFALPRED_008433</name>
</gene>
<evidence type="ECO:0000259" key="1">
    <source>
        <dbReference type="Pfam" id="PF14479"/>
    </source>
</evidence>
<evidence type="ECO:0000313" key="4">
    <source>
        <dbReference type="Proteomes" id="UP000664203"/>
    </source>
</evidence>
<dbReference type="Gene3D" id="1.10.510.10">
    <property type="entry name" value="Transferase(Phosphotransferase) domain 1"/>
    <property type="match status" value="1"/>
</dbReference>
<dbReference type="Proteomes" id="UP000664203">
    <property type="component" value="Unassembled WGS sequence"/>
</dbReference>
<evidence type="ECO:0008006" key="5">
    <source>
        <dbReference type="Google" id="ProtNLM"/>
    </source>
</evidence>
<dbReference type="Gene3D" id="1.20.120.1020">
    <property type="entry name" value="Prion-inhibition and propagation, HeLo domain"/>
    <property type="match status" value="1"/>
</dbReference>
<sequence length="555" mass="63059">MPAAYQHLRVRLRIEQTRLLNWGEKVGLIEEKLNDPSRVLQLNTNLIIDILLEVQILFRSCVAIQDKFDQLVPQKPTENDMAAFNKDIFSRRFPKGTNTMLSKTLGFLEKAPEVPRRLQWAVVKKDQFEGLVEKLIHYNTSIEALLDSAAIDQLQMLQQQTYMAMLQLNTDVVELKEISLALQIRTKEGNQGNGAMDKTTRSNIGQAQDRNHETCSRLAEFKAQQMQLEVNPSVATLDPIPVNDISLKASSDVRSEASYRGKRIWIEWKQYISGHNTHSKWILTIEDRIKKLAILLGSDIKPPQFNAPQCLGYFKDSTHKRYGFLYAKPSGVPPKTSPTSLLNLIHSTSAKPPSVTKRIALAHAVARCIMYLHSVNWLHKGLRSNNIIFFIPPGESPTYSYPLIAGFEYARPDFPDEETEPPPEHSEQDIYRHPAILTRTVSRSQKSHDIYSLGIVLVEIAYWKPIDEVMEMPKEVRAARSRVKKVRDLLLNGEYLDFVEGRVGEVYVNAVRKCLTGGMDLGIEKGDNESDIEVGARMQEIFAEDVVGKLRDVKV</sequence>
<dbReference type="EMBL" id="CAJPDR010000589">
    <property type="protein sequence ID" value="CAF9940125.1"/>
    <property type="molecule type" value="Genomic_DNA"/>
</dbReference>
<dbReference type="PANTHER" id="PTHR37542:SF1">
    <property type="entry name" value="PRION-INHIBITION AND PROPAGATION HELO DOMAIN-CONTAINING PROTEIN"/>
    <property type="match status" value="1"/>
</dbReference>
<evidence type="ECO:0000259" key="2">
    <source>
        <dbReference type="Pfam" id="PF24476"/>
    </source>
</evidence>
<proteinExistence type="predicted"/>
<dbReference type="AlphaFoldDB" id="A0A8H3J3P8"/>
<feature type="domain" description="Prion-inhibition and propagation HeLo" evidence="1">
    <location>
        <begin position="1"/>
        <end position="178"/>
    </location>
</feature>
<dbReference type="InterPro" id="IPR029498">
    <property type="entry name" value="HeLo_dom"/>
</dbReference>